<dbReference type="InterPro" id="IPR050404">
    <property type="entry name" value="Heme-degrading_MO"/>
</dbReference>
<keyword evidence="2" id="KW-0503">Monooxygenase</keyword>
<protein>
    <submittedName>
        <fullName evidence="2">Antibiotic biosynthesis monooxygenase</fullName>
    </submittedName>
</protein>
<keyword evidence="2" id="KW-0560">Oxidoreductase</keyword>
<dbReference type="Gene3D" id="3.30.70.100">
    <property type="match status" value="1"/>
</dbReference>
<reference evidence="3" key="1">
    <citation type="submission" date="2018-08" db="EMBL/GenBank/DDBJ databases">
        <authorList>
            <person name="Chevrot R."/>
        </authorList>
    </citation>
    <scope>NUCLEOTIDE SEQUENCE [LARGE SCALE GENOMIC DNA]</scope>
</reference>
<evidence type="ECO:0000313" key="2">
    <source>
        <dbReference type="EMBL" id="SYX85078.1"/>
    </source>
</evidence>
<gene>
    <name evidence="2" type="ORF">PBLR_13500</name>
</gene>
<dbReference type="GO" id="GO:0004497">
    <property type="term" value="F:monooxygenase activity"/>
    <property type="evidence" value="ECO:0007669"/>
    <property type="project" value="UniProtKB-KW"/>
</dbReference>
<dbReference type="InterPro" id="IPR007138">
    <property type="entry name" value="ABM_dom"/>
</dbReference>
<dbReference type="PANTHER" id="PTHR34474">
    <property type="entry name" value="SIGNAL TRANSDUCTION PROTEIN TRAP"/>
    <property type="match status" value="1"/>
</dbReference>
<dbReference type="EMBL" id="LS992241">
    <property type="protein sequence ID" value="SYX85078.1"/>
    <property type="molecule type" value="Genomic_DNA"/>
</dbReference>
<feature type="domain" description="ABM" evidence="1">
    <location>
        <begin position="2"/>
        <end position="92"/>
    </location>
</feature>
<dbReference type="RefSeq" id="WP_021255747.1">
    <property type="nucleotide sequence ID" value="NZ_JAPDMW010000023.1"/>
</dbReference>
<sequence length="104" mass="11774">MLVVTNTIRIQEGFGKQVAERFAQAKGVQQMSGFIRMEVWLGAGQEGEEELKVCTVWENEESFRNWTSSEAFRESHRGASDSKQYMLGASLNKYELVVSHNGQV</sequence>
<dbReference type="Pfam" id="PF03992">
    <property type="entry name" value="ABM"/>
    <property type="match status" value="1"/>
</dbReference>
<dbReference type="PANTHER" id="PTHR34474:SF4">
    <property type="entry name" value="HEME OXYGENASE (STAPHYLOBILIN-PRODUCING) 1"/>
    <property type="match status" value="1"/>
</dbReference>
<proteinExistence type="predicted"/>
<dbReference type="SUPFAM" id="SSF54909">
    <property type="entry name" value="Dimeric alpha+beta barrel"/>
    <property type="match status" value="1"/>
</dbReference>
<accession>A0A383RDI0</accession>
<evidence type="ECO:0000259" key="1">
    <source>
        <dbReference type="PROSITE" id="PS51725"/>
    </source>
</evidence>
<dbReference type="InterPro" id="IPR011008">
    <property type="entry name" value="Dimeric_a/b-barrel"/>
</dbReference>
<dbReference type="Proteomes" id="UP000304148">
    <property type="component" value="Chromosome"/>
</dbReference>
<organism evidence="2 3">
    <name type="scientific">Paenibacillus alvei</name>
    <name type="common">Bacillus alvei</name>
    <dbReference type="NCBI Taxonomy" id="44250"/>
    <lineage>
        <taxon>Bacteria</taxon>
        <taxon>Bacillati</taxon>
        <taxon>Bacillota</taxon>
        <taxon>Bacilli</taxon>
        <taxon>Bacillales</taxon>
        <taxon>Paenibacillaceae</taxon>
        <taxon>Paenibacillus</taxon>
    </lineage>
</organism>
<dbReference type="PROSITE" id="PS51725">
    <property type="entry name" value="ABM"/>
    <property type="match status" value="1"/>
</dbReference>
<evidence type="ECO:0000313" key="3">
    <source>
        <dbReference type="Proteomes" id="UP000304148"/>
    </source>
</evidence>
<name>A0A383RDI0_PAEAL</name>
<dbReference type="AlphaFoldDB" id="A0A383RDI0"/>